<evidence type="ECO:0000259" key="2">
    <source>
        <dbReference type="Pfam" id="PF11127"/>
    </source>
</evidence>
<dbReference type="Proteomes" id="UP000232638">
    <property type="component" value="Chromosome"/>
</dbReference>
<name>A0A2K8U9R8_9GAMM</name>
<feature type="transmembrane region" description="Helical" evidence="1">
    <location>
        <begin position="21"/>
        <end position="50"/>
    </location>
</feature>
<evidence type="ECO:0000313" key="3">
    <source>
        <dbReference type="EMBL" id="AUB82149.1"/>
    </source>
</evidence>
<organism evidence="3 4">
    <name type="scientific">Candidatus Thiodictyon syntrophicum</name>
    <dbReference type="NCBI Taxonomy" id="1166950"/>
    <lineage>
        <taxon>Bacteria</taxon>
        <taxon>Pseudomonadati</taxon>
        <taxon>Pseudomonadota</taxon>
        <taxon>Gammaproteobacteria</taxon>
        <taxon>Chromatiales</taxon>
        <taxon>Chromatiaceae</taxon>
        <taxon>Thiodictyon</taxon>
    </lineage>
</organism>
<dbReference type="EMBL" id="CP020370">
    <property type="protein sequence ID" value="AUB82149.1"/>
    <property type="molecule type" value="Genomic_DNA"/>
</dbReference>
<dbReference type="InterPro" id="IPR021309">
    <property type="entry name" value="YgaP-like_TM"/>
</dbReference>
<sequence length="72" mass="7751">MNFDISKNNIGTTDRMIRIGVAVLLLLGAVRGGSWVAAIIGAVLIATAYFRFCPAYGLFDFSTNKDVTPVVK</sequence>
<reference evidence="3 4" key="1">
    <citation type="submission" date="2017-03" db="EMBL/GenBank/DDBJ databases">
        <title>Complete genome sequence of Candidatus 'Thiodictyon syntrophicum' sp. nov. strain Cad16T, a photolithoautotroph purple sulfur bacterium isolated from an alpine meromictic lake.</title>
        <authorList>
            <person name="Luedin S.M."/>
            <person name="Pothier J.F."/>
            <person name="Danza F."/>
            <person name="Storelli N."/>
            <person name="Wittwer M."/>
            <person name="Tonolla M."/>
        </authorList>
    </citation>
    <scope>NUCLEOTIDE SEQUENCE [LARGE SCALE GENOMIC DNA]</scope>
    <source>
        <strain evidence="3 4">Cad16T</strain>
    </source>
</reference>
<dbReference type="OrthoDB" id="9804804at2"/>
<keyword evidence="4" id="KW-1185">Reference proteome</keyword>
<gene>
    <name evidence="3" type="ORF">THSYN_15135</name>
</gene>
<keyword evidence="1" id="KW-0472">Membrane</keyword>
<dbReference type="KEGG" id="tsy:THSYN_15135"/>
<dbReference type="AlphaFoldDB" id="A0A2K8U9R8"/>
<dbReference type="Pfam" id="PF11127">
    <property type="entry name" value="YgaP-like_TM"/>
    <property type="match status" value="1"/>
</dbReference>
<evidence type="ECO:0000256" key="1">
    <source>
        <dbReference type="SAM" id="Phobius"/>
    </source>
</evidence>
<keyword evidence="1" id="KW-1133">Transmembrane helix</keyword>
<evidence type="ECO:0000313" key="4">
    <source>
        <dbReference type="Proteomes" id="UP000232638"/>
    </source>
</evidence>
<feature type="domain" description="Inner membrane protein YgaP-like transmembrane" evidence="2">
    <location>
        <begin position="7"/>
        <end position="65"/>
    </location>
</feature>
<accession>A0A2K8U9R8</accession>
<proteinExistence type="predicted"/>
<dbReference type="RefSeq" id="WP_100919893.1">
    <property type="nucleotide sequence ID" value="NZ_CP020370.1"/>
</dbReference>
<protein>
    <recommendedName>
        <fullName evidence="2">Inner membrane protein YgaP-like transmembrane domain-containing protein</fullName>
    </recommendedName>
</protein>
<keyword evidence="1" id="KW-0812">Transmembrane</keyword>